<dbReference type="Pfam" id="PF14530">
    <property type="entry name" value="DUF4439"/>
    <property type="match status" value="1"/>
</dbReference>
<dbReference type="InterPro" id="IPR029447">
    <property type="entry name" value="DUF4439"/>
</dbReference>
<feature type="domain" description="DUF4439" evidence="1">
    <location>
        <begin position="10"/>
        <end position="133"/>
    </location>
</feature>
<accession>E2SD79</accession>
<name>E2SD79_9ACTN</name>
<dbReference type="HOGENOM" id="CLU_1891731_0_0_11"/>
<dbReference type="RefSeq" id="WP_007077483.1">
    <property type="nucleotide sequence ID" value="NZ_CM001024.1"/>
</dbReference>
<protein>
    <recommendedName>
        <fullName evidence="1">DUF4439 domain-containing protein</fullName>
    </recommendedName>
</protein>
<dbReference type="OrthoDB" id="5195580at2"/>
<dbReference type="InterPro" id="IPR012347">
    <property type="entry name" value="Ferritin-like"/>
</dbReference>
<comment type="caution">
    <text evidence="2">The sequence shown here is derived from an EMBL/GenBank/DDBJ whole genome shotgun (WGS) entry which is preliminary data.</text>
</comment>
<dbReference type="AlphaFoldDB" id="E2SD79"/>
<proteinExistence type="predicted"/>
<evidence type="ECO:0000259" key="1">
    <source>
        <dbReference type="Pfam" id="PF14530"/>
    </source>
</evidence>
<dbReference type="Proteomes" id="UP000003111">
    <property type="component" value="Unassembled WGS sequence"/>
</dbReference>
<keyword evidence="3" id="KW-1185">Reference proteome</keyword>
<evidence type="ECO:0000313" key="2">
    <source>
        <dbReference type="EMBL" id="EFQ83182.1"/>
    </source>
</evidence>
<dbReference type="Gene3D" id="1.20.1260.10">
    <property type="match status" value="1"/>
</dbReference>
<dbReference type="InterPro" id="IPR009078">
    <property type="entry name" value="Ferritin-like_SF"/>
</dbReference>
<evidence type="ECO:0000313" key="3">
    <source>
        <dbReference type="Proteomes" id="UP000003111"/>
    </source>
</evidence>
<sequence>MSTDTPAPDLMTALGLEHEAVWLHSQIAGRFPDLRERAEASFRAHRARRDELVAEIGDRATGPQVSYGPAVVADPVDAAARAQDLEHRIAAVWLELATRADGDARRTSLAQVVVAARARLTWGAAVVALPGLTR</sequence>
<reference evidence="2" key="1">
    <citation type="submission" date="2010-08" db="EMBL/GenBank/DDBJ databases">
        <authorList>
            <person name="Muzny D."/>
            <person name="Qin X."/>
            <person name="Buhay C."/>
            <person name="Dugan-Rocha S."/>
            <person name="Ding Y."/>
            <person name="Chen G."/>
            <person name="Hawes A."/>
            <person name="Holder M."/>
            <person name="Jhangiani S."/>
            <person name="Johnson A."/>
            <person name="Khan Z."/>
            <person name="Li Z."/>
            <person name="Liu W."/>
            <person name="Liu X."/>
            <person name="Perez L."/>
            <person name="Shen H."/>
            <person name="Wang Q."/>
            <person name="Watt J."/>
            <person name="Xi L."/>
            <person name="Xin Y."/>
            <person name="Zhou J."/>
            <person name="Deng J."/>
            <person name="Jiang H."/>
            <person name="Liu Y."/>
            <person name="Qu J."/>
            <person name="Song X.-Z."/>
            <person name="Zhang L."/>
            <person name="Villasana D."/>
            <person name="Johnson A."/>
            <person name="Liu J."/>
            <person name="Liyanage D."/>
            <person name="Lorensuhewa L."/>
            <person name="Robinson T."/>
            <person name="Song A."/>
            <person name="Song B.-B."/>
            <person name="Dinh H."/>
            <person name="Thornton R."/>
            <person name="Coyle M."/>
            <person name="Francisco L."/>
            <person name="Jackson L."/>
            <person name="Javaid M."/>
            <person name="Korchina V."/>
            <person name="Kovar C."/>
            <person name="Mata R."/>
            <person name="Mathew T."/>
            <person name="Ngo R."/>
            <person name="Nguyen L."/>
            <person name="Nguyen N."/>
            <person name="Okwuonu G."/>
            <person name="Ongeri F."/>
            <person name="Pham C."/>
            <person name="Simmons D."/>
            <person name="Wilczek-Boney K."/>
            <person name="Hale W."/>
            <person name="Jakkamsetti A."/>
            <person name="Pham P."/>
            <person name="Ruth R."/>
            <person name="San Lucas F."/>
            <person name="Warren J."/>
            <person name="Zhang J."/>
            <person name="Zhao Z."/>
            <person name="Zhou C."/>
            <person name="Zhu D."/>
            <person name="Lee S."/>
            <person name="Bess C."/>
            <person name="Blankenburg K."/>
            <person name="Forbes L."/>
            <person name="Fu Q."/>
            <person name="Gubbala S."/>
            <person name="Hirani K."/>
            <person name="Jayaseelan J.C."/>
            <person name="Lara F."/>
            <person name="Munidasa M."/>
            <person name="Palculict T."/>
            <person name="Patil S."/>
            <person name="Pu L.-L."/>
            <person name="Saada N."/>
            <person name="Tang L."/>
            <person name="Weissenberger G."/>
            <person name="Zhu Y."/>
            <person name="Hemphill L."/>
            <person name="Shang Y."/>
            <person name="Youmans B."/>
            <person name="Ayvaz T."/>
            <person name="Ross M."/>
            <person name="Santibanez J."/>
            <person name="Aqrawi P."/>
            <person name="Gross S."/>
            <person name="Joshi V."/>
            <person name="Fowler G."/>
            <person name="Nazareth L."/>
            <person name="Reid J."/>
            <person name="Worley K."/>
            <person name="Petrosino J."/>
            <person name="Highlander S."/>
            <person name="Gibbs R."/>
        </authorList>
    </citation>
    <scope>NUCLEOTIDE SEQUENCE [LARGE SCALE GENOMIC DNA]</scope>
    <source>
        <strain evidence="2">DSM 15272</strain>
    </source>
</reference>
<dbReference type="SUPFAM" id="SSF47240">
    <property type="entry name" value="Ferritin-like"/>
    <property type="match status" value="1"/>
</dbReference>
<organism evidence="2 3">
    <name type="scientific">Aeromicrobium marinum DSM 15272</name>
    <dbReference type="NCBI Taxonomy" id="585531"/>
    <lineage>
        <taxon>Bacteria</taxon>
        <taxon>Bacillati</taxon>
        <taxon>Actinomycetota</taxon>
        <taxon>Actinomycetes</taxon>
        <taxon>Propionibacteriales</taxon>
        <taxon>Nocardioidaceae</taxon>
        <taxon>Aeromicrobium</taxon>
    </lineage>
</organism>
<dbReference type="CDD" id="cd00657">
    <property type="entry name" value="Ferritin_like"/>
    <property type="match status" value="1"/>
</dbReference>
<dbReference type="EMBL" id="ACLF03000006">
    <property type="protein sequence ID" value="EFQ83182.1"/>
    <property type="molecule type" value="Genomic_DNA"/>
</dbReference>
<gene>
    <name evidence="2" type="ORF">HMPREF0063_12391</name>
</gene>